<dbReference type="PANTHER" id="PTHR33451:SF3">
    <property type="entry name" value="MALATE-2H(+)_NA(+)-LACTATE ANTIPORTER"/>
    <property type="match status" value="1"/>
</dbReference>
<feature type="transmembrane region" description="Helical" evidence="9">
    <location>
        <begin position="36"/>
        <end position="53"/>
    </location>
</feature>
<keyword evidence="12" id="KW-1185">Reference proteome</keyword>
<organism evidence="11 12">
    <name type="scientific">Terrisporobacter muris</name>
    <dbReference type="NCBI Taxonomy" id="2963284"/>
    <lineage>
        <taxon>Bacteria</taxon>
        <taxon>Bacillati</taxon>
        <taxon>Bacillota</taxon>
        <taxon>Clostridia</taxon>
        <taxon>Peptostreptococcales</taxon>
        <taxon>Peptostreptococcaceae</taxon>
        <taxon>Terrisporobacter</taxon>
    </lineage>
</organism>
<evidence type="ECO:0000256" key="3">
    <source>
        <dbReference type="ARBA" id="ARBA00022449"/>
    </source>
</evidence>
<feature type="transmembrane region" description="Helical" evidence="9">
    <location>
        <begin position="258"/>
        <end position="281"/>
    </location>
</feature>
<evidence type="ECO:0000259" key="10">
    <source>
        <dbReference type="Pfam" id="PF03553"/>
    </source>
</evidence>
<dbReference type="GO" id="GO:0015297">
    <property type="term" value="F:antiporter activity"/>
    <property type="evidence" value="ECO:0007669"/>
    <property type="project" value="UniProtKB-KW"/>
</dbReference>
<protein>
    <submittedName>
        <fullName evidence="11">Na+/H+ antiporter NhaC</fullName>
    </submittedName>
</protein>
<dbReference type="InterPro" id="IPR018461">
    <property type="entry name" value="Na/H_Antiport_NhaC-like_C"/>
</dbReference>
<keyword evidence="2" id="KW-0813">Transport</keyword>
<keyword evidence="5 9" id="KW-0812">Transmembrane</keyword>
<dbReference type="PANTHER" id="PTHR33451">
    <property type="entry name" value="MALATE-2H(+)/NA(+)-LACTATE ANTIPORTER"/>
    <property type="match status" value="1"/>
</dbReference>
<reference evidence="11" key="1">
    <citation type="submission" date="2022-07" db="EMBL/GenBank/DDBJ databases">
        <title>Enhanced cultured diversity of the mouse gut microbiota enables custom-made synthetic communities.</title>
        <authorList>
            <person name="Afrizal A."/>
        </authorList>
    </citation>
    <scope>NUCLEOTIDE SEQUENCE</scope>
    <source>
        <strain evidence="11">DSM 29186</strain>
    </source>
</reference>
<feature type="transmembrane region" description="Helical" evidence="9">
    <location>
        <begin position="234"/>
        <end position="252"/>
    </location>
</feature>
<feature type="domain" description="Na+/H+ antiporter NhaC-like C-terminal" evidence="10">
    <location>
        <begin position="159"/>
        <end position="458"/>
    </location>
</feature>
<evidence type="ECO:0000313" key="11">
    <source>
        <dbReference type="EMBL" id="MCR1823964.1"/>
    </source>
</evidence>
<dbReference type="Proteomes" id="UP001140817">
    <property type="component" value="Unassembled WGS sequence"/>
</dbReference>
<feature type="transmembrane region" description="Helical" evidence="9">
    <location>
        <begin position="74"/>
        <end position="97"/>
    </location>
</feature>
<feature type="transmembrane region" description="Helical" evidence="9">
    <location>
        <begin position="358"/>
        <end position="383"/>
    </location>
</feature>
<sequence>MREKKKANLFVASLPILFVIVALILGNTIFSIRMEAILLISVAFSAAIAYGLGYSWDEIQVGMMDRIAASMPAILTMLCVGGLIAAMIFSGIVPMIIYYGMELISPKFLAPTAFIIVALVSTVTGSSWASAGTVGVAMIGIASALGVSLPVVAGAVVGGAMFGDKNSPLSDTTNLTATIVGCSVYDHVRQMLWTTVPAAIIAIGVYFFAGTSMTTEFTTPESIVLLSSQLKEMYNFNILLLLPPSLIVFGAVKKWPTIPVLVIATLVSMVMGSLIQGLDFADACTAIIKGFDVTMLGYEGEVLPEIIQLLNRGGINAMGPTAILGFIAMAFAGVMNVTKFLEILLTSILKSVKSERGLMFASSIVAMILGVSTGSVNVTLVVTGEMFRGEFVKRRLHPANLSRICEDIGTTFLAILPWSSNGIYMQSTLGVMAAAYAPWAIVNYAVVLIGVVIAITGIGVRRLTDEEYEEYVKELGLEDSEGIIA</sequence>
<dbReference type="InterPro" id="IPR052180">
    <property type="entry name" value="NhaC_Na-H+_Antiporter"/>
</dbReference>
<evidence type="ECO:0000256" key="2">
    <source>
        <dbReference type="ARBA" id="ARBA00022448"/>
    </source>
</evidence>
<evidence type="ECO:0000256" key="1">
    <source>
        <dbReference type="ARBA" id="ARBA00004651"/>
    </source>
</evidence>
<feature type="transmembrane region" description="Helical" evidence="9">
    <location>
        <begin position="136"/>
        <end position="162"/>
    </location>
</feature>
<comment type="subcellular location">
    <subcellularLocation>
        <location evidence="1">Cell membrane</location>
        <topology evidence="1">Multi-pass membrane protein</topology>
    </subcellularLocation>
</comment>
<feature type="transmembrane region" description="Helical" evidence="9">
    <location>
        <begin position="404"/>
        <end position="424"/>
    </location>
</feature>
<keyword evidence="6 9" id="KW-1133">Transmembrane helix</keyword>
<evidence type="ECO:0000256" key="6">
    <source>
        <dbReference type="ARBA" id="ARBA00022989"/>
    </source>
</evidence>
<dbReference type="AlphaFoldDB" id="A0A9X2S2J4"/>
<feature type="transmembrane region" description="Helical" evidence="9">
    <location>
        <begin position="7"/>
        <end position="30"/>
    </location>
</feature>
<accession>A0A9X2S2J4</accession>
<proteinExistence type="inferred from homology"/>
<gene>
    <name evidence="11" type="primary">nhaC</name>
    <name evidence="11" type="ORF">NSA58_14325</name>
</gene>
<feature type="transmembrane region" description="Helical" evidence="9">
    <location>
        <begin position="109"/>
        <end position="129"/>
    </location>
</feature>
<dbReference type="Pfam" id="PF03553">
    <property type="entry name" value="Na_H_antiporter"/>
    <property type="match status" value="1"/>
</dbReference>
<feature type="transmembrane region" description="Helical" evidence="9">
    <location>
        <begin position="191"/>
        <end position="213"/>
    </location>
</feature>
<keyword evidence="4" id="KW-1003">Cell membrane</keyword>
<keyword evidence="3" id="KW-0050">Antiport</keyword>
<evidence type="ECO:0000256" key="8">
    <source>
        <dbReference type="ARBA" id="ARBA00038435"/>
    </source>
</evidence>
<evidence type="ECO:0000256" key="5">
    <source>
        <dbReference type="ARBA" id="ARBA00022692"/>
    </source>
</evidence>
<feature type="transmembrane region" description="Helical" evidence="9">
    <location>
        <begin position="317"/>
        <end position="338"/>
    </location>
</feature>
<evidence type="ECO:0000256" key="4">
    <source>
        <dbReference type="ARBA" id="ARBA00022475"/>
    </source>
</evidence>
<feature type="transmembrane region" description="Helical" evidence="9">
    <location>
        <begin position="436"/>
        <end position="460"/>
    </location>
</feature>
<dbReference type="NCBIfam" id="TIGR00931">
    <property type="entry name" value="antiport_nhaC"/>
    <property type="match status" value="1"/>
</dbReference>
<keyword evidence="7 9" id="KW-0472">Membrane</keyword>
<dbReference type="EMBL" id="JANKBY010000219">
    <property type="protein sequence ID" value="MCR1823964.1"/>
    <property type="molecule type" value="Genomic_DNA"/>
</dbReference>
<evidence type="ECO:0000256" key="7">
    <source>
        <dbReference type="ARBA" id="ARBA00023136"/>
    </source>
</evidence>
<dbReference type="RefSeq" id="WP_074079923.1">
    <property type="nucleotide sequence ID" value="NZ_JANKBY010000219.1"/>
</dbReference>
<dbReference type="GO" id="GO:0005886">
    <property type="term" value="C:plasma membrane"/>
    <property type="evidence" value="ECO:0007669"/>
    <property type="project" value="UniProtKB-SubCell"/>
</dbReference>
<evidence type="ECO:0000313" key="12">
    <source>
        <dbReference type="Proteomes" id="UP001140817"/>
    </source>
</evidence>
<dbReference type="InterPro" id="IPR004770">
    <property type="entry name" value="Na/H_antiport_NhaC"/>
</dbReference>
<evidence type="ECO:0000256" key="9">
    <source>
        <dbReference type="SAM" id="Phobius"/>
    </source>
</evidence>
<comment type="caution">
    <text evidence="11">The sequence shown here is derived from an EMBL/GenBank/DDBJ whole genome shotgun (WGS) entry which is preliminary data.</text>
</comment>
<name>A0A9X2S2J4_9FIRM</name>
<comment type="similarity">
    <text evidence="8">Belongs to the NhaC Na(+)/H(+) (TC 2.A.35) antiporter family.</text>
</comment>